<proteinExistence type="predicted"/>
<comment type="caution">
    <text evidence="2">The sequence shown here is derived from an EMBL/GenBank/DDBJ whole genome shotgun (WGS) entry which is preliminary data.</text>
</comment>
<dbReference type="InterPro" id="IPR036388">
    <property type="entry name" value="WH-like_DNA-bd_sf"/>
</dbReference>
<dbReference type="Gene3D" id="1.10.10.10">
    <property type="entry name" value="Winged helix-like DNA-binding domain superfamily/Winged helix DNA-binding domain"/>
    <property type="match status" value="2"/>
</dbReference>
<dbReference type="InterPro" id="IPR051797">
    <property type="entry name" value="TrmB-like"/>
</dbReference>
<dbReference type="Proteomes" id="UP000763557">
    <property type="component" value="Unassembled WGS sequence"/>
</dbReference>
<feature type="domain" description="HTH luxR-type" evidence="1">
    <location>
        <begin position="265"/>
        <end position="322"/>
    </location>
</feature>
<dbReference type="InterPro" id="IPR002831">
    <property type="entry name" value="Tscrpt_reg_TrmB_N"/>
</dbReference>
<gene>
    <name evidence="2" type="ORF">GC106_54840</name>
</gene>
<organism evidence="2 3">
    <name type="scientific">Kibdelosporangium persicum</name>
    <dbReference type="NCBI Taxonomy" id="2698649"/>
    <lineage>
        <taxon>Bacteria</taxon>
        <taxon>Bacillati</taxon>
        <taxon>Actinomycetota</taxon>
        <taxon>Actinomycetes</taxon>
        <taxon>Pseudonocardiales</taxon>
        <taxon>Pseudonocardiaceae</taxon>
        <taxon>Kibdelosporangium</taxon>
    </lineage>
</organism>
<dbReference type="PANTHER" id="PTHR34293">
    <property type="entry name" value="HTH-TYPE TRANSCRIPTIONAL REGULATOR TRMBL2"/>
    <property type="match status" value="1"/>
</dbReference>
<name>A0ABX2FA47_9PSEU</name>
<reference evidence="2 3" key="1">
    <citation type="submission" date="2020-01" db="EMBL/GenBank/DDBJ databases">
        <title>Kibdelosporangium persica a novel Actinomycetes from a hot desert in Iran.</title>
        <authorList>
            <person name="Safaei N."/>
            <person name="Zaburannyi N."/>
            <person name="Mueller R."/>
            <person name="Wink J."/>
        </authorList>
    </citation>
    <scope>NUCLEOTIDE SEQUENCE [LARGE SCALE GENOMIC DNA]</scope>
    <source>
        <strain evidence="2 3">4NS15</strain>
    </source>
</reference>
<dbReference type="Pfam" id="PF01978">
    <property type="entry name" value="TrmB"/>
    <property type="match status" value="1"/>
</dbReference>
<dbReference type="EMBL" id="JAAATY010000018">
    <property type="protein sequence ID" value="NRN68243.1"/>
    <property type="molecule type" value="Genomic_DNA"/>
</dbReference>
<keyword evidence="3" id="KW-1185">Reference proteome</keyword>
<dbReference type="SMART" id="SM00421">
    <property type="entry name" value="HTH_LUXR"/>
    <property type="match status" value="1"/>
</dbReference>
<dbReference type="PANTHER" id="PTHR34293:SF1">
    <property type="entry name" value="HTH-TYPE TRANSCRIPTIONAL REGULATOR TRMBL2"/>
    <property type="match status" value="1"/>
</dbReference>
<accession>A0ABX2FA47</accession>
<evidence type="ECO:0000313" key="2">
    <source>
        <dbReference type="EMBL" id="NRN68243.1"/>
    </source>
</evidence>
<dbReference type="InterPro" id="IPR016032">
    <property type="entry name" value="Sig_transdc_resp-reg_C-effctor"/>
</dbReference>
<dbReference type="InterPro" id="IPR000792">
    <property type="entry name" value="Tscrpt_reg_LuxR_C"/>
</dbReference>
<evidence type="ECO:0000259" key="1">
    <source>
        <dbReference type="SMART" id="SM00421"/>
    </source>
</evidence>
<sequence>MLEVSGLTASEESAYRALLRLAAATDLELAHDLGTTALEAAQLLLSLENQGMATLVPGTARRYRPAPPDLAFGPLVQSREQELREIRARITVLTTEYRSRADPAGFVEVVHGAKAIAQRVDQLQRNARKEVRGLVKPPVVAACEQDNDAEYDALAQGVRFRVIYDREMLLLPGDPPDVADAVAHGEEARIAVGLPLKLAIADDDLAIVPVAETVPDPGTNTEPTAVLLRPSGLLDALSALFESLWQSSTPILIGANGELDEDPASEEPTPGDMRLLSLLLAGLTDQSIATQLGLSTRTVQRRLHDLIKITGVRTRVQLIWQATKRGWI</sequence>
<protein>
    <submittedName>
        <fullName evidence="2">Sugar-specific transcriptional regulator TrmB</fullName>
    </submittedName>
</protein>
<dbReference type="RefSeq" id="WP_173137147.1">
    <property type="nucleotide sequence ID" value="NZ_CBCSGW010000011.1"/>
</dbReference>
<evidence type="ECO:0000313" key="3">
    <source>
        <dbReference type="Proteomes" id="UP000763557"/>
    </source>
</evidence>
<dbReference type="SUPFAM" id="SSF46894">
    <property type="entry name" value="C-terminal effector domain of the bipartite response regulators"/>
    <property type="match status" value="1"/>
</dbReference>